<dbReference type="InterPro" id="IPR017907">
    <property type="entry name" value="Znf_RING_CS"/>
</dbReference>
<evidence type="ECO:0000259" key="5">
    <source>
        <dbReference type="PROSITE" id="PS50089"/>
    </source>
</evidence>
<evidence type="ECO:0000256" key="4">
    <source>
        <dbReference type="PROSITE-ProRule" id="PRU00175"/>
    </source>
</evidence>
<dbReference type="AlphaFoldDB" id="A0A7I8VGV1"/>
<keyword evidence="2 4" id="KW-0863">Zinc-finger</keyword>
<dbReference type="SMART" id="SM00184">
    <property type="entry name" value="RING"/>
    <property type="match status" value="1"/>
</dbReference>
<dbReference type="InterPro" id="IPR050143">
    <property type="entry name" value="TRIM/RBCC"/>
</dbReference>
<accession>A0A7I8VGV1</accession>
<comment type="caution">
    <text evidence="6">The sequence shown here is derived from an EMBL/GenBank/DDBJ whole genome shotgun (WGS) entry which is preliminary data.</text>
</comment>
<dbReference type="InterPro" id="IPR013083">
    <property type="entry name" value="Znf_RING/FYVE/PHD"/>
</dbReference>
<dbReference type="EMBL" id="CAJFCJ010000005">
    <property type="protein sequence ID" value="CAD5114631.1"/>
    <property type="molecule type" value="Genomic_DNA"/>
</dbReference>
<keyword evidence="1" id="KW-0479">Metal-binding</keyword>
<dbReference type="InterPro" id="IPR001841">
    <property type="entry name" value="Znf_RING"/>
</dbReference>
<dbReference type="Pfam" id="PF13639">
    <property type="entry name" value="zf-RING_2"/>
    <property type="match status" value="1"/>
</dbReference>
<dbReference type="PANTHER" id="PTHR24103">
    <property type="entry name" value="E3 UBIQUITIN-PROTEIN LIGASE TRIM"/>
    <property type="match status" value="1"/>
</dbReference>
<dbReference type="GO" id="GO:0008270">
    <property type="term" value="F:zinc ion binding"/>
    <property type="evidence" value="ECO:0007669"/>
    <property type="project" value="UniProtKB-KW"/>
</dbReference>
<reference evidence="6 7" key="1">
    <citation type="submission" date="2020-08" db="EMBL/GenBank/DDBJ databases">
        <authorList>
            <person name="Hejnol A."/>
        </authorList>
    </citation>
    <scope>NUCLEOTIDE SEQUENCE [LARGE SCALE GENOMIC DNA]</scope>
</reference>
<dbReference type="PROSITE" id="PS00518">
    <property type="entry name" value="ZF_RING_1"/>
    <property type="match status" value="1"/>
</dbReference>
<evidence type="ECO:0000313" key="7">
    <source>
        <dbReference type="Proteomes" id="UP000549394"/>
    </source>
</evidence>
<evidence type="ECO:0000256" key="1">
    <source>
        <dbReference type="ARBA" id="ARBA00022723"/>
    </source>
</evidence>
<dbReference type="Gene3D" id="3.30.40.10">
    <property type="entry name" value="Zinc/RING finger domain, C3HC4 (zinc finger)"/>
    <property type="match status" value="1"/>
</dbReference>
<protein>
    <recommendedName>
        <fullName evidence="5">RING-type domain-containing protein</fullName>
    </recommendedName>
</protein>
<evidence type="ECO:0000256" key="2">
    <source>
        <dbReference type="ARBA" id="ARBA00022771"/>
    </source>
</evidence>
<sequence>MKMSDKTTSSKYYVKKDKIECAICLDVWLESNPKALNCHHIFCCKCLEDWMKDGTIVCPFCRKITMIPSTVNEFLHTTELSCIIEKEDKTLCEEHQEDIYQPELACTSCKKMNLCPICFEKNHSKETCNIALVKCLKKKLEGMKERLLPQIKILREKNEKEKTKILETLEEIEMNWLQILSSKMDSLRHKVHKLFDKREDVLRFSDIDIQNIFLKETEANDLLKAISEEKYVEIGSRVLDINYDFGIEYQSFPNNEIDKCLLLKKFDKLPKYSLCLTDEGFYYIDRSFESKPGLEMSCLVFLPFSSRKDTVKFYLEKEVSALVVTDNYLYCIDYETGHLLMAEKPFKKRISLKVLSNNEYFQLNAIEDGKFNRYILTKDENDILYFFSNDECVWQNDEYYCSKACILENGNCLIKHEDQLVLLDKLSGIGIRRMNCNDVEQLLTFPKNGFLLVWFDRENNKKFNYIYDFNLNFKKEIEIDCKYSIVGLTRTGKFGMSLYNEDSLALIEVTYKPNTE</sequence>
<dbReference type="SUPFAM" id="SSF57850">
    <property type="entry name" value="RING/U-box"/>
    <property type="match status" value="1"/>
</dbReference>
<evidence type="ECO:0000313" key="6">
    <source>
        <dbReference type="EMBL" id="CAD5114631.1"/>
    </source>
</evidence>
<gene>
    <name evidence="6" type="ORF">DGYR_LOCUS3457</name>
</gene>
<dbReference type="CDD" id="cd16449">
    <property type="entry name" value="RING-HC"/>
    <property type="match status" value="1"/>
</dbReference>
<evidence type="ECO:0000256" key="3">
    <source>
        <dbReference type="ARBA" id="ARBA00022833"/>
    </source>
</evidence>
<proteinExistence type="predicted"/>
<dbReference type="PROSITE" id="PS50089">
    <property type="entry name" value="ZF_RING_2"/>
    <property type="match status" value="1"/>
</dbReference>
<keyword evidence="3" id="KW-0862">Zinc</keyword>
<dbReference type="OrthoDB" id="111250at2759"/>
<keyword evidence="7" id="KW-1185">Reference proteome</keyword>
<dbReference type="Proteomes" id="UP000549394">
    <property type="component" value="Unassembled WGS sequence"/>
</dbReference>
<feature type="domain" description="RING-type" evidence="5">
    <location>
        <begin position="21"/>
        <end position="62"/>
    </location>
</feature>
<organism evidence="6 7">
    <name type="scientific">Dimorphilus gyrociliatus</name>
    <dbReference type="NCBI Taxonomy" id="2664684"/>
    <lineage>
        <taxon>Eukaryota</taxon>
        <taxon>Metazoa</taxon>
        <taxon>Spiralia</taxon>
        <taxon>Lophotrochozoa</taxon>
        <taxon>Annelida</taxon>
        <taxon>Polychaeta</taxon>
        <taxon>Polychaeta incertae sedis</taxon>
        <taxon>Dinophilidae</taxon>
        <taxon>Dimorphilus</taxon>
    </lineage>
</organism>
<name>A0A7I8VGV1_9ANNE</name>